<dbReference type="PANTHER" id="PTHR34222:SF97">
    <property type="entry name" value="CATALYTIC REGION, PUTATIVE-RELATED"/>
    <property type="match status" value="1"/>
</dbReference>
<keyword evidence="3" id="KW-1185">Reference proteome</keyword>
<evidence type="ECO:0000259" key="1">
    <source>
        <dbReference type="Pfam" id="PF14244"/>
    </source>
</evidence>
<dbReference type="Pfam" id="PF14244">
    <property type="entry name" value="Retrotran_gag_3"/>
    <property type="match status" value="1"/>
</dbReference>
<dbReference type="PANTHER" id="PTHR34222">
    <property type="entry name" value="GAG_PRE-INTEGRS DOMAIN-CONTAINING PROTEIN"/>
    <property type="match status" value="1"/>
</dbReference>
<dbReference type="InterPro" id="IPR029472">
    <property type="entry name" value="Copia-like_N"/>
</dbReference>
<protein>
    <recommendedName>
        <fullName evidence="1">Retrotransposon Copia-like N-terminal domain-containing protein</fullName>
    </recommendedName>
</protein>
<evidence type="ECO:0000313" key="2">
    <source>
        <dbReference type="EMBL" id="KAK9733480.1"/>
    </source>
</evidence>
<organism evidence="2 3">
    <name type="scientific">Saponaria officinalis</name>
    <name type="common">Common soapwort</name>
    <name type="synonym">Lychnis saponaria</name>
    <dbReference type="NCBI Taxonomy" id="3572"/>
    <lineage>
        <taxon>Eukaryota</taxon>
        <taxon>Viridiplantae</taxon>
        <taxon>Streptophyta</taxon>
        <taxon>Embryophyta</taxon>
        <taxon>Tracheophyta</taxon>
        <taxon>Spermatophyta</taxon>
        <taxon>Magnoliopsida</taxon>
        <taxon>eudicotyledons</taxon>
        <taxon>Gunneridae</taxon>
        <taxon>Pentapetalae</taxon>
        <taxon>Caryophyllales</taxon>
        <taxon>Caryophyllaceae</taxon>
        <taxon>Caryophylleae</taxon>
        <taxon>Saponaria</taxon>
    </lineage>
</organism>
<accession>A0AAW1LI75</accession>
<sequence>MLTGSENYPLWKRQMELALSAKRKLGYVTGKVAKPKEDEEKIESWRYKIANGARKFKLNKESYEITQIVWDELESMNTLPQITKVTTEIAEYLIVFLNGLDNEYGILRSNILIMDPLPSVDHVTSNLRGTRGQESSDLMGKGETKKERCIHCGRDNHKSELCWEIKGYPVGHPKHKKSTFRHGFRGGQTATLQLENLLKQVPNLNSSRTRGDSMMRQTTLTQYSNDWIIDSGASNHMTSHINILEIWNDCNNGEIKGLEWGDSGLYYLKGHKK</sequence>
<feature type="domain" description="Retrotransposon Copia-like N-terminal" evidence="1">
    <location>
        <begin position="2"/>
        <end position="36"/>
    </location>
</feature>
<reference evidence="2" key="1">
    <citation type="submission" date="2024-03" db="EMBL/GenBank/DDBJ databases">
        <title>WGS assembly of Saponaria officinalis var. Norfolk2.</title>
        <authorList>
            <person name="Jenkins J."/>
            <person name="Shu S."/>
            <person name="Grimwood J."/>
            <person name="Barry K."/>
            <person name="Goodstein D."/>
            <person name="Schmutz J."/>
            <person name="Leebens-Mack J."/>
            <person name="Osbourn A."/>
        </authorList>
    </citation>
    <scope>NUCLEOTIDE SEQUENCE [LARGE SCALE GENOMIC DNA]</scope>
    <source>
        <strain evidence="2">JIC</strain>
    </source>
</reference>
<name>A0AAW1LI75_SAPOF</name>
<proteinExistence type="predicted"/>
<dbReference type="Proteomes" id="UP001443914">
    <property type="component" value="Unassembled WGS sequence"/>
</dbReference>
<dbReference type="EMBL" id="JBDFQZ010000004">
    <property type="protein sequence ID" value="KAK9733480.1"/>
    <property type="molecule type" value="Genomic_DNA"/>
</dbReference>
<evidence type="ECO:0000313" key="3">
    <source>
        <dbReference type="Proteomes" id="UP001443914"/>
    </source>
</evidence>
<gene>
    <name evidence="2" type="ORF">RND81_04G070600</name>
</gene>
<dbReference type="AlphaFoldDB" id="A0AAW1LI75"/>
<comment type="caution">
    <text evidence="2">The sequence shown here is derived from an EMBL/GenBank/DDBJ whole genome shotgun (WGS) entry which is preliminary data.</text>
</comment>